<sequence length="484" mass="56041">MARYATAQLQQSFSFKEKLLHRMEMANSSFFMLFYLYICYILIHILCVQAWSSEDFALYDLVEEIPGDFYSFFGIKKDATLSEIKKSYRRLSMEWHPDRNSSPEAPDKFRKVAAVYEVLKSAQLREKYNFVLENGLPNWRQPVYYIRRAKKLSWYETVAVLLAICTAGHYLMLWGAYVDEYLTLSSNKGKLRQKAIRQLKKTRGAVDAEELQEARIADQLTKIRPSLKRLLPIILVTSAIKFIKDLPTLLVEIYKELKNSKNASMEDDSPKQAFHFNPTVIQPVYEYEIASDIQPISSLAVQSTDDKVKSDETHPAVKQKRKWTSEEIKQLITLTTEKYPVGSINRWEKISKVLNRLPGDVTAMAAQLKNINKEEFTKVLMNQNSSINMNIAKITNADEESVKEVELDSNDSASTCCKAATEIWTQNDQRLLEVALQKYPKGTAERWDKIVSCVPNKTKQQCLDRFKYLSEMVRQRKLQKKINN</sequence>
<dbReference type="PROSITE" id="PS50090">
    <property type="entry name" value="MYB_LIKE"/>
    <property type="match status" value="1"/>
</dbReference>
<accession>A0A158R613</accession>
<evidence type="ECO:0000256" key="8">
    <source>
        <dbReference type="ARBA" id="ARBA00023242"/>
    </source>
</evidence>
<keyword evidence="8" id="KW-0539">Nucleus</keyword>
<evidence type="ECO:0000313" key="13">
    <source>
        <dbReference type="Proteomes" id="UP000046393"/>
    </source>
</evidence>
<dbReference type="SMART" id="SM00717">
    <property type="entry name" value="SANT"/>
    <property type="match status" value="2"/>
</dbReference>
<dbReference type="InterPro" id="IPR001005">
    <property type="entry name" value="SANT/Myb"/>
</dbReference>
<keyword evidence="2 10" id="KW-0812">Transmembrane</keyword>
<dbReference type="PANTHER" id="PTHR44653:SF2">
    <property type="entry name" value="DNAJ HOMOLOG SUBFAMILY C MEMBER 1"/>
    <property type="match status" value="1"/>
</dbReference>
<evidence type="ECO:0000259" key="12">
    <source>
        <dbReference type="PROSITE" id="PS50090"/>
    </source>
</evidence>
<dbReference type="STRING" id="451379.A0A158R613"/>
<organism evidence="13 14">
    <name type="scientific">Syphacia muris</name>
    <dbReference type="NCBI Taxonomy" id="451379"/>
    <lineage>
        <taxon>Eukaryota</taxon>
        <taxon>Metazoa</taxon>
        <taxon>Ecdysozoa</taxon>
        <taxon>Nematoda</taxon>
        <taxon>Chromadorea</taxon>
        <taxon>Rhabditida</taxon>
        <taxon>Spirurina</taxon>
        <taxon>Oxyuridomorpha</taxon>
        <taxon>Oxyuroidea</taxon>
        <taxon>Oxyuridae</taxon>
        <taxon>Syphacia</taxon>
    </lineage>
</organism>
<evidence type="ECO:0000256" key="10">
    <source>
        <dbReference type="SAM" id="Phobius"/>
    </source>
</evidence>
<keyword evidence="3" id="KW-0732">Signal</keyword>
<evidence type="ECO:0000256" key="4">
    <source>
        <dbReference type="ARBA" id="ARBA00022737"/>
    </source>
</evidence>
<protein>
    <submittedName>
        <fullName evidence="14">DnaJ homolog subfamily C member 1</fullName>
    </submittedName>
</protein>
<dbReference type="Pfam" id="PF23082">
    <property type="entry name" value="Myb_DNA-binding_2"/>
    <property type="match status" value="2"/>
</dbReference>
<dbReference type="CDD" id="cd06257">
    <property type="entry name" value="DnaJ"/>
    <property type="match status" value="1"/>
</dbReference>
<keyword evidence="7" id="KW-0143">Chaperone</keyword>
<dbReference type="FunFam" id="1.10.10.60:FF:000180">
    <property type="entry name" value="DnaJ (Hsp40) homolog, subfamily C, member 2"/>
    <property type="match status" value="1"/>
</dbReference>
<feature type="domain" description="J" evidence="11">
    <location>
        <begin position="68"/>
        <end position="132"/>
    </location>
</feature>
<dbReference type="Gene3D" id="1.10.10.60">
    <property type="entry name" value="Homeodomain-like"/>
    <property type="match status" value="2"/>
</dbReference>
<keyword evidence="6 10" id="KW-0472">Membrane</keyword>
<evidence type="ECO:0000256" key="1">
    <source>
        <dbReference type="ARBA" id="ARBA00004123"/>
    </source>
</evidence>
<dbReference type="AlphaFoldDB" id="A0A158R613"/>
<keyword evidence="4" id="KW-0677">Repeat</keyword>
<dbReference type="SUPFAM" id="SSF46689">
    <property type="entry name" value="Homeodomain-like"/>
    <property type="match status" value="2"/>
</dbReference>
<dbReference type="PROSITE" id="PS50076">
    <property type="entry name" value="DNAJ_2"/>
    <property type="match status" value="1"/>
</dbReference>
<dbReference type="Gene3D" id="1.10.287.110">
    <property type="entry name" value="DnaJ domain"/>
    <property type="match status" value="1"/>
</dbReference>
<evidence type="ECO:0000256" key="2">
    <source>
        <dbReference type="ARBA" id="ARBA00022692"/>
    </source>
</evidence>
<keyword evidence="13" id="KW-1185">Reference proteome</keyword>
<dbReference type="PANTHER" id="PTHR44653">
    <property type="entry name" value="DNAJ HOMOLOG SUBFAMILY C MEMBER 1"/>
    <property type="match status" value="1"/>
</dbReference>
<dbReference type="InterPro" id="IPR052606">
    <property type="entry name" value="DnaJ_domain_protein"/>
</dbReference>
<dbReference type="GO" id="GO:0012505">
    <property type="term" value="C:endomembrane system"/>
    <property type="evidence" value="ECO:0007669"/>
    <property type="project" value="UniProtKB-SubCell"/>
</dbReference>
<dbReference type="InterPro" id="IPR036869">
    <property type="entry name" value="J_dom_sf"/>
</dbReference>
<evidence type="ECO:0000259" key="11">
    <source>
        <dbReference type="PROSITE" id="PS50076"/>
    </source>
</evidence>
<proteinExistence type="predicted"/>
<dbReference type="InterPro" id="IPR001623">
    <property type="entry name" value="DnaJ_domain"/>
</dbReference>
<dbReference type="WBParaSite" id="SMUV_0000905001-mRNA-1">
    <property type="protein sequence ID" value="SMUV_0000905001-mRNA-1"/>
    <property type="gene ID" value="SMUV_0000905001"/>
</dbReference>
<dbReference type="PRINTS" id="PR00625">
    <property type="entry name" value="JDOMAIN"/>
</dbReference>
<evidence type="ECO:0000256" key="3">
    <source>
        <dbReference type="ARBA" id="ARBA00022729"/>
    </source>
</evidence>
<dbReference type="SUPFAM" id="SSF46565">
    <property type="entry name" value="Chaperone J-domain"/>
    <property type="match status" value="1"/>
</dbReference>
<dbReference type="CDD" id="cd00167">
    <property type="entry name" value="SANT"/>
    <property type="match status" value="2"/>
</dbReference>
<dbReference type="SMART" id="SM00271">
    <property type="entry name" value="DnaJ"/>
    <property type="match status" value="1"/>
</dbReference>
<keyword evidence="5 10" id="KW-1133">Transmembrane helix</keyword>
<evidence type="ECO:0000256" key="7">
    <source>
        <dbReference type="ARBA" id="ARBA00023186"/>
    </source>
</evidence>
<dbReference type="Pfam" id="PF00226">
    <property type="entry name" value="DnaJ"/>
    <property type="match status" value="1"/>
</dbReference>
<dbReference type="GO" id="GO:0005634">
    <property type="term" value="C:nucleus"/>
    <property type="evidence" value="ECO:0007669"/>
    <property type="project" value="UniProtKB-SubCell"/>
</dbReference>
<comment type="subcellular location">
    <subcellularLocation>
        <location evidence="9">Endomembrane system</location>
        <topology evidence="9">Single-pass membrane protein</topology>
    </subcellularLocation>
    <subcellularLocation>
        <location evidence="1">Nucleus</location>
    </subcellularLocation>
</comment>
<evidence type="ECO:0000313" key="14">
    <source>
        <dbReference type="WBParaSite" id="SMUV_0000905001-mRNA-1"/>
    </source>
</evidence>
<dbReference type="InterPro" id="IPR009057">
    <property type="entry name" value="Homeodomain-like_sf"/>
</dbReference>
<name>A0A158R613_9BILA</name>
<feature type="domain" description="Myb-like" evidence="12">
    <location>
        <begin position="424"/>
        <end position="470"/>
    </location>
</feature>
<dbReference type="Proteomes" id="UP000046393">
    <property type="component" value="Unplaced"/>
</dbReference>
<evidence type="ECO:0000256" key="5">
    <source>
        <dbReference type="ARBA" id="ARBA00022989"/>
    </source>
</evidence>
<feature type="transmembrane region" description="Helical" evidence="10">
    <location>
        <begin position="30"/>
        <end position="51"/>
    </location>
</feature>
<reference evidence="14" key="1">
    <citation type="submission" date="2016-04" db="UniProtKB">
        <authorList>
            <consortium name="WormBaseParasite"/>
        </authorList>
    </citation>
    <scope>IDENTIFICATION</scope>
</reference>
<evidence type="ECO:0000256" key="6">
    <source>
        <dbReference type="ARBA" id="ARBA00023136"/>
    </source>
</evidence>
<evidence type="ECO:0000256" key="9">
    <source>
        <dbReference type="ARBA" id="ARBA00037847"/>
    </source>
</evidence>